<dbReference type="InterPro" id="IPR051987">
    <property type="entry name" value="Sigma-2_receptor-like"/>
</dbReference>
<gene>
    <name evidence="13" type="primary">LOC106178090</name>
</gene>
<protein>
    <recommendedName>
        <fullName evidence="3">Sigma intracellular receptor 2</fullName>
    </recommendedName>
    <alternativeName>
        <fullName evidence="8">Transmembrane protein 97</fullName>
    </alternativeName>
</protein>
<evidence type="ECO:0000256" key="3">
    <source>
        <dbReference type="ARBA" id="ARBA00018102"/>
    </source>
</evidence>
<accession>A0A1S3K228</accession>
<dbReference type="InParanoid" id="A0A1S3K228"/>
<keyword evidence="4 9" id="KW-0812">Transmembrane</keyword>
<evidence type="ECO:0000256" key="2">
    <source>
        <dbReference type="ARBA" id="ARBA00009096"/>
    </source>
</evidence>
<feature type="compositionally biased region" description="Basic residues" evidence="10">
    <location>
        <begin position="165"/>
        <end position="175"/>
    </location>
</feature>
<evidence type="ECO:0000256" key="6">
    <source>
        <dbReference type="ARBA" id="ARBA00022989"/>
    </source>
</evidence>
<keyword evidence="6 9" id="KW-1133">Transmembrane helix</keyword>
<dbReference type="InterPro" id="IPR033118">
    <property type="entry name" value="EXPERA"/>
</dbReference>
<feature type="transmembrane region" description="Helical" evidence="9">
    <location>
        <begin position="63"/>
        <end position="84"/>
    </location>
</feature>
<keyword evidence="13" id="KW-0675">Receptor</keyword>
<evidence type="ECO:0000256" key="5">
    <source>
        <dbReference type="ARBA" id="ARBA00022824"/>
    </source>
</evidence>
<evidence type="ECO:0000256" key="7">
    <source>
        <dbReference type="ARBA" id="ARBA00023136"/>
    </source>
</evidence>
<proteinExistence type="inferred from homology"/>
<dbReference type="PIRSF" id="PIRSF031032">
    <property type="entry name" value="TMP_97_prd"/>
    <property type="match status" value="1"/>
</dbReference>
<evidence type="ECO:0000256" key="10">
    <source>
        <dbReference type="SAM" id="MobiDB-lite"/>
    </source>
</evidence>
<dbReference type="Pfam" id="PF05241">
    <property type="entry name" value="EBP"/>
    <property type="match status" value="1"/>
</dbReference>
<reference evidence="13" key="1">
    <citation type="submission" date="2025-08" db="UniProtKB">
        <authorList>
            <consortium name="RefSeq"/>
        </authorList>
    </citation>
    <scope>IDENTIFICATION</scope>
    <source>
        <tissue evidence="13">Gonads</tissue>
    </source>
</reference>
<evidence type="ECO:0000259" key="11">
    <source>
        <dbReference type="PROSITE" id="PS51751"/>
    </source>
</evidence>
<comment type="similarity">
    <text evidence="2">Belongs to the TMEM97/sigma-2 receptor family.</text>
</comment>
<dbReference type="Proteomes" id="UP000085678">
    <property type="component" value="Unplaced"/>
</dbReference>
<dbReference type="RefSeq" id="XP_013416572.1">
    <property type="nucleotide sequence ID" value="XM_013561118.2"/>
</dbReference>
<evidence type="ECO:0000256" key="8">
    <source>
        <dbReference type="ARBA" id="ARBA00031073"/>
    </source>
</evidence>
<dbReference type="PANTHER" id="PTHR31204">
    <property type="entry name" value="SIGMA INTRACELLULAR RECEPTOR 2"/>
    <property type="match status" value="1"/>
</dbReference>
<feature type="compositionally biased region" description="Basic and acidic residues" evidence="10">
    <location>
        <begin position="176"/>
        <end position="185"/>
    </location>
</feature>
<dbReference type="OrthoDB" id="433124at2759"/>
<dbReference type="KEGG" id="lak:106178090"/>
<dbReference type="OMA" id="EFITHIP"/>
<dbReference type="PANTHER" id="PTHR31204:SF1">
    <property type="entry name" value="SIGMA INTRACELLULAR RECEPTOR 2"/>
    <property type="match status" value="1"/>
</dbReference>
<feature type="transmembrane region" description="Helical" evidence="9">
    <location>
        <begin position="135"/>
        <end position="154"/>
    </location>
</feature>
<dbReference type="AlphaFoldDB" id="A0A1S3K228"/>
<feature type="transmembrane region" description="Helical" evidence="9">
    <location>
        <begin position="96"/>
        <end position="115"/>
    </location>
</feature>
<comment type="subcellular location">
    <subcellularLocation>
        <location evidence="1">Endoplasmic reticulum membrane</location>
        <topology evidence="1">Multi-pass membrane protein</topology>
    </subcellularLocation>
</comment>
<keyword evidence="5" id="KW-0256">Endoplasmic reticulum</keyword>
<evidence type="ECO:0000313" key="13">
    <source>
        <dbReference type="RefSeq" id="XP_013416572.1"/>
    </source>
</evidence>
<evidence type="ECO:0000256" key="1">
    <source>
        <dbReference type="ARBA" id="ARBA00004477"/>
    </source>
</evidence>
<feature type="transmembrane region" description="Helical" evidence="9">
    <location>
        <begin position="7"/>
        <end position="29"/>
    </location>
</feature>
<evidence type="ECO:0000256" key="9">
    <source>
        <dbReference type="PIRNR" id="PIRNR031032"/>
    </source>
</evidence>
<keyword evidence="12" id="KW-1185">Reference proteome</keyword>
<dbReference type="GO" id="GO:0005789">
    <property type="term" value="C:endoplasmic reticulum membrane"/>
    <property type="evidence" value="ECO:0007669"/>
    <property type="project" value="UniProtKB-SubCell"/>
</dbReference>
<dbReference type="PROSITE" id="PS51751">
    <property type="entry name" value="EXPERA"/>
    <property type="match status" value="1"/>
</dbReference>
<feature type="domain" description="EXPERA" evidence="11">
    <location>
        <begin position="5"/>
        <end position="150"/>
    </location>
</feature>
<evidence type="ECO:0000313" key="12">
    <source>
        <dbReference type="Proteomes" id="UP000085678"/>
    </source>
</evidence>
<organism evidence="12 13">
    <name type="scientific">Lingula anatina</name>
    <name type="common">Brachiopod</name>
    <name type="synonym">Lingula unguis</name>
    <dbReference type="NCBI Taxonomy" id="7574"/>
    <lineage>
        <taxon>Eukaryota</taxon>
        <taxon>Metazoa</taxon>
        <taxon>Spiralia</taxon>
        <taxon>Lophotrochozoa</taxon>
        <taxon>Brachiopoda</taxon>
        <taxon>Linguliformea</taxon>
        <taxon>Lingulata</taxon>
        <taxon>Lingulida</taxon>
        <taxon>Linguloidea</taxon>
        <taxon>Lingulidae</taxon>
        <taxon>Lingula</taxon>
    </lineage>
</organism>
<dbReference type="STRING" id="7574.A0A1S3K228"/>
<dbReference type="GeneID" id="106178090"/>
<name>A0A1S3K228_LINAN</name>
<sequence length="185" mass="22222">MIRIFEWIFCVFFGFSAVWGLVFDSFMVYPKWLYPEFVPKVLVWYTEHYKDPLPLNPPEWLQAFAWCEQLFLVPFSFVAAYAFYKGKQRWIRIPSIIYATHVLTMMVAYMYHLFMHDFSKQKYPGPTTSEERQRLITTILPFGIIPVLLLVFMVKEENYGMHGHFTHVPRHHSPSRRSERIAKRD</sequence>
<evidence type="ECO:0000256" key="4">
    <source>
        <dbReference type="ARBA" id="ARBA00022692"/>
    </source>
</evidence>
<feature type="region of interest" description="Disordered" evidence="10">
    <location>
        <begin position="165"/>
        <end position="185"/>
    </location>
</feature>
<dbReference type="InterPro" id="IPR016964">
    <property type="entry name" value="Sigma2_recept"/>
</dbReference>
<keyword evidence="7 9" id="KW-0472">Membrane</keyword>